<proteinExistence type="predicted"/>
<sequence length="103" mass="11838">MFAISSHIAASRSNYANSGQILHVYLILTAALKPKTIPKTMPARTTDGRKNRPLTKHQRKMKCSPQSEMPIRASEYTNLTALIARREWLDRLCKFFSICQRME</sequence>
<dbReference type="EMBL" id="GEEE01007154">
    <property type="protein sequence ID" value="JAP56071.1"/>
    <property type="molecule type" value="Transcribed_RNA"/>
</dbReference>
<protein>
    <submittedName>
        <fullName evidence="2">Uncharacterized protein</fullName>
    </submittedName>
</protein>
<feature type="compositionally biased region" description="Basic residues" evidence="1">
    <location>
        <begin position="51"/>
        <end position="62"/>
    </location>
</feature>
<feature type="region of interest" description="Disordered" evidence="1">
    <location>
        <begin position="38"/>
        <end position="67"/>
    </location>
</feature>
<evidence type="ECO:0000313" key="2">
    <source>
        <dbReference type="EMBL" id="JAP56071.1"/>
    </source>
</evidence>
<organism evidence="2">
    <name type="scientific">Schistocephalus solidus</name>
    <name type="common">Tapeworm</name>
    <dbReference type="NCBI Taxonomy" id="70667"/>
    <lineage>
        <taxon>Eukaryota</taxon>
        <taxon>Metazoa</taxon>
        <taxon>Spiralia</taxon>
        <taxon>Lophotrochozoa</taxon>
        <taxon>Platyhelminthes</taxon>
        <taxon>Cestoda</taxon>
        <taxon>Eucestoda</taxon>
        <taxon>Diphyllobothriidea</taxon>
        <taxon>Diphyllobothriidae</taxon>
        <taxon>Schistocephalus</taxon>
    </lineage>
</organism>
<accession>A0A0X3PW46</accession>
<reference evidence="2" key="1">
    <citation type="submission" date="2016-01" db="EMBL/GenBank/DDBJ databases">
        <title>Reference transcriptome for the parasite Schistocephalus solidus: insights into the molecular evolution of parasitism.</title>
        <authorList>
            <person name="Hebert F.O."/>
            <person name="Grambauer S."/>
            <person name="Barber I."/>
            <person name="Landry C.R."/>
            <person name="Aubin-Horth N."/>
        </authorList>
    </citation>
    <scope>NUCLEOTIDE SEQUENCE</scope>
</reference>
<evidence type="ECO:0000256" key="1">
    <source>
        <dbReference type="SAM" id="MobiDB-lite"/>
    </source>
</evidence>
<gene>
    <name evidence="2" type="ORF">TR93961</name>
</gene>
<dbReference type="AlphaFoldDB" id="A0A0X3PW46"/>
<name>A0A0X3PW46_SCHSO</name>